<dbReference type="OrthoDB" id="8905164at2"/>
<evidence type="ECO:0000256" key="1">
    <source>
        <dbReference type="SAM" id="MobiDB-lite"/>
    </source>
</evidence>
<accession>A0A2S9K0X8</accession>
<feature type="compositionally biased region" description="Low complexity" evidence="1">
    <location>
        <begin position="90"/>
        <end position="114"/>
    </location>
</feature>
<protein>
    <submittedName>
        <fullName evidence="3">DNA primase</fullName>
    </submittedName>
</protein>
<dbReference type="CDD" id="cd01125">
    <property type="entry name" value="RepA_RSF1010_like"/>
    <property type="match status" value="1"/>
</dbReference>
<dbReference type="Proteomes" id="UP000238589">
    <property type="component" value="Unassembled WGS sequence"/>
</dbReference>
<dbReference type="Pfam" id="PF13481">
    <property type="entry name" value="AAA_25"/>
    <property type="match status" value="1"/>
</dbReference>
<evidence type="ECO:0000259" key="2">
    <source>
        <dbReference type="Pfam" id="PF08707"/>
    </source>
</evidence>
<sequence length="662" mass="70227">MSAADIQDALDALHHIPAELPREDWVRIGMAAKTSGIDFEDFDAWSAQAGNYDAAACRHTWHSFKDGKGITEKTLFRTAAQHGYRKGKAPVSRPVSPTVVTRTTPVTPAKKPAPGMSPTEVWSRCLPATHGHGYIVGKRAEGIPLDDLRVVPADDPLRIAGESMAGALVVAARAVHDGSLQSLQFIPPPEVAAKLKKAGKPGKLNLAGCSISGAHHVVGDLQPGGIAYICEGIGAAWACWQATGRAAVVAFGAGSMGKVAKALRDKDATAKLVLVADTGKEDDARRIAIEVGGEFVTMPDGWPSNSDVADLALRDGLDVLEDLLEMTVQKPAAELPLGIVFAHDLPSDYTPPDELVEGVLTVGAGSVIYGDSNSGKTFLVIDLACAVARGVPWMGRQVEQGLVVYVAAESPASVKSRLQAYQIHHGCRVPNFAIVQAPVNLHGNDSDTEMLINAVKQVERMAGCKAALVIGDTLARMTAGANENSGEDMGLVVGRFDRIRAETGAHFLLIHHSGKDAAKGARGHSSLRAAVDTEIEVQETATVRCAEVMKQRDLGTKGERIGFTLETVTMGMTKWGRPASTCVVKPSDAPEKKSKGRRLGEVEGAVVEFLGQRKVGVRKADVCKHFEGRYERSNVYRALRSLLAAQAVHEAAGMVCIAEGAK</sequence>
<gene>
    <name evidence="3" type="ORF">C6P64_16305</name>
</gene>
<dbReference type="AlphaFoldDB" id="A0A2S9K0X8"/>
<organism evidence="3 4">
    <name type="scientific">Malikia granosa</name>
    <dbReference type="NCBI Taxonomy" id="263067"/>
    <lineage>
        <taxon>Bacteria</taxon>
        <taxon>Pseudomonadati</taxon>
        <taxon>Pseudomonadota</taxon>
        <taxon>Betaproteobacteria</taxon>
        <taxon>Burkholderiales</taxon>
        <taxon>Comamonadaceae</taxon>
        <taxon>Malikia</taxon>
    </lineage>
</organism>
<evidence type="ECO:0000313" key="3">
    <source>
        <dbReference type="EMBL" id="PRD64079.1"/>
    </source>
</evidence>
<feature type="domain" description="Primase C-terminal 2" evidence="2">
    <location>
        <begin position="10"/>
        <end position="79"/>
    </location>
</feature>
<dbReference type="Gene3D" id="3.40.50.300">
    <property type="entry name" value="P-loop containing nucleotide triphosphate hydrolases"/>
    <property type="match status" value="1"/>
</dbReference>
<evidence type="ECO:0000313" key="4">
    <source>
        <dbReference type="Proteomes" id="UP000238589"/>
    </source>
</evidence>
<reference evidence="3 4" key="1">
    <citation type="submission" date="2018-03" db="EMBL/GenBank/DDBJ databases">
        <title>Comparative genomics illustrates the genes involved in a hyperalkaliphilic mechanisms of Serpentinomonas isolated from highly-alkaline calcium-rich serpentinized springs.</title>
        <authorList>
            <person name="Suzuki S."/>
            <person name="Ishii S."/>
            <person name="Walworth N."/>
            <person name="Bird L."/>
            <person name="Kuenen J.G."/>
            <person name="Nealson K.H."/>
        </authorList>
    </citation>
    <scope>NUCLEOTIDE SEQUENCE [LARGE SCALE GENOMIC DNA]</scope>
    <source>
        <strain evidence="3 4">P1</strain>
    </source>
</reference>
<comment type="caution">
    <text evidence="3">The sequence shown here is derived from an EMBL/GenBank/DDBJ whole genome shotgun (WGS) entry which is preliminary data.</text>
</comment>
<dbReference type="InterPro" id="IPR014819">
    <property type="entry name" value="PriCT_2"/>
</dbReference>
<dbReference type="RefSeq" id="WP_105749602.1">
    <property type="nucleotide sequence ID" value="NZ_PVLQ01000098.1"/>
</dbReference>
<name>A0A2S9K0X8_9BURK</name>
<dbReference type="EMBL" id="PVLQ01000098">
    <property type="protein sequence ID" value="PRD64079.1"/>
    <property type="molecule type" value="Genomic_DNA"/>
</dbReference>
<dbReference type="Pfam" id="PF08707">
    <property type="entry name" value="PriCT_2"/>
    <property type="match status" value="1"/>
</dbReference>
<dbReference type="GO" id="GO:0016817">
    <property type="term" value="F:hydrolase activity, acting on acid anhydrides"/>
    <property type="evidence" value="ECO:0007669"/>
    <property type="project" value="InterPro"/>
</dbReference>
<feature type="region of interest" description="Disordered" evidence="1">
    <location>
        <begin position="86"/>
        <end position="118"/>
    </location>
</feature>
<dbReference type="InterPro" id="IPR027417">
    <property type="entry name" value="P-loop_NTPase"/>
</dbReference>
<dbReference type="SUPFAM" id="SSF52540">
    <property type="entry name" value="P-loop containing nucleoside triphosphate hydrolases"/>
    <property type="match status" value="1"/>
</dbReference>
<dbReference type="InterPro" id="IPR038724">
    <property type="entry name" value="RepA"/>
</dbReference>
<keyword evidence="4" id="KW-1185">Reference proteome</keyword>
<proteinExistence type="predicted"/>